<sequence>MPFEVMEQRGVAAPSHFFHEIRFPSEDDRPLMDPSTLSISVLNLFSTFIGQKQVRKLKAIPERQVGLDGIMASGSKLDSFSPLEKFLPVVGRSMHCLEMPQSNPARIQAEGQTIGGEGIANISRASWKPMDHDLKLWSDLCMRPESYSLDGKKNLTNGLQHEMKLSANDVVYRQPANTVISNDEERPFNCLEEIEGKTIGNLLPDEDDLFSGMPDVLAYNAHANNGDEFEDVDLFSNGGGLELGEDRLSVIPRKHDLFGGVSNGQAGCNGSVTGEHPCGEHPSRTLFVRNINSNIEDSELKALFEQYGDIRTLYTACKHRGFVMISYYDIRAAQNAMKALQSKPLKRRNLDIHYSIPKDNPSEKDINQGILVVSNLDSTVSNDDLHQIFGFYGEIKQICEIPDKHHIKFVEFYDVRAAEMAYCKLNKTNIAGKQIILEPGYPGSTRQGLVQVPNLEQGGHEPNLCHGFSDNLSSGLKAKVSPGVIAPSCMVIGSDRGFHPAMGSSLSTSIESAFSHQSSSLPKTMPSPMRMTSSSKQFDFCESGNSLDEMKFGNQGIHGFHAHSFPENHDSLAHGIPHISPAAIANMTSLGLGIREEYISHGHGVNTNRQPMELKGVFRSSGNGQNSVQEHHAWNNPSSYQQPPSSSSAWRNSPSFVNGLQAHCFPQTQGFPRTSPHMLNSSSPLPHHIGSAPAVNHSLWERHAYSPETSGLHLGSLGSAGFHGSPQLHFMDISSHKIFSQVGGNCIDMTVNAPQHSSRRGCHIFPGRNPVISMPTSFDSLHESARNLSHRRNEANSNNLDKRQYELDIDRILNGEDSRTTLMIKNIPNKYTSKMLLAAIDEHCRGTYDFLYLPIDFKNKCNVGYAFINMIDPREIIPFHQAFNGKKWEKFNSEKVATLAYARIQGKAALIAHFQNSSLMNEDKRCRPILFHTDGPNAGDPEPFPMGTSIRSRAGRTRVSGNEENNQGISSAFANHEENFVGLDSSTSGSSKDSD</sequence>
<feature type="domain" description="RRM" evidence="7">
    <location>
        <begin position="284"/>
        <end position="357"/>
    </location>
</feature>
<keyword evidence="3" id="KW-0469">Meiosis</keyword>
<comment type="caution">
    <text evidence="8">The sequence shown here is derived from an EMBL/GenBank/DDBJ whole genome shotgun (WGS) entry which is preliminary data.</text>
</comment>
<evidence type="ECO:0000256" key="6">
    <source>
        <dbReference type="SAM" id="MobiDB-lite"/>
    </source>
</evidence>
<gene>
    <name evidence="8" type="ORF">TorRG33x02_066720</name>
</gene>
<feature type="domain" description="RRM" evidence="7">
    <location>
        <begin position="369"/>
        <end position="442"/>
    </location>
</feature>
<dbReference type="GO" id="GO:0045836">
    <property type="term" value="P:positive regulation of meiotic nuclear division"/>
    <property type="evidence" value="ECO:0007669"/>
    <property type="project" value="UniProtKB-ARBA"/>
</dbReference>
<comment type="function">
    <text evidence="4">Probable RNA-binding protein that plays a role in meiosis and vegetative growth.</text>
</comment>
<dbReference type="CDD" id="cd12524">
    <property type="entry name" value="RRM1_MEI2_like"/>
    <property type="match status" value="1"/>
</dbReference>
<dbReference type="Gene3D" id="3.30.70.330">
    <property type="match status" value="2"/>
</dbReference>
<accession>A0A2P5FI55</accession>
<feature type="compositionally biased region" description="Low complexity" evidence="6">
    <location>
        <begin position="984"/>
        <end position="995"/>
    </location>
</feature>
<dbReference type="GO" id="GO:0045927">
    <property type="term" value="P:positive regulation of growth"/>
    <property type="evidence" value="ECO:0007669"/>
    <property type="project" value="UniProtKB-ARBA"/>
</dbReference>
<dbReference type="GO" id="GO:0003723">
    <property type="term" value="F:RNA binding"/>
    <property type="evidence" value="ECO:0007669"/>
    <property type="project" value="UniProtKB-UniRule"/>
</dbReference>
<dbReference type="STRING" id="63057.A0A2P5FI55"/>
<dbReference type="FunFam" id="3.30.70.330:FF:000101">
    <property type="entry name" value="Protein MEI2-like 1"/>
    <property type="match status" value="1"/>
</dbReference>
<dbReference type="InterPro" id="IPR012677">
    <property type="entry name" value="Nucleotide-bd_a/b_plait_sf"/>
</dbReference>
<evidence type="ECO:0000256" key="3">
    <source>
        <dbReference type="ARBA" id="ARBA00023254"/>
    </source>
</evidence>
<feature type="compositionally biased region" description="Polar residues" evidence="6">
    <location>
        <begin position="667"/>
        <end position="684"/>
    </location>
</feature>
<reference evidence="9" key="1">
    <citation type="submission" date="2016-06" db="EMBL/GenBank/DDBJ databases">
        <title>Parallel loss of symbiosis genes in relatives of nitrogen-fixing non-legume Parasponia.</title>
        <authorList>
            <person name="Van Velzen R."/>
            <person name="Holmer R."/>
            <person name="Bu F."/>
            <person name="Rutten L."/>
            <person name="Van Zeijl A."/>
            <person name="Liu W."/>
            <person name="Santuari L."/>
            <person name="Cao Q."/>
            <person name="Sharma T."/>
            <person name="Shen D."/>
            <person name="Roswanjaya Y."/>
            <person name="Wardhani T."/>
            <person name="Kalhor M.S."/>
            <person name="Jansen J."/>
            <person name="Van den Hoogen J."/>
            <person name="Gungor B."/>
            <person name="Hartog M."/>
            <person name="Hontelez J."/>
            <person name="Verver J."/>
            <person name="Yang W.-C."/>
            <person name="Schijlen E."/>
            <person name="Repin R."/>
            <person name="Schilthuizen M."/>
            <person name="Schranz E."/>
            <person name="Heidstra R."/>
            <person name="Miyata K."/>
            <person name="Fedorova E."/>
            <person name="Kohlen W."/>
            <person name="Bisseling T."/>
            <person name="Smit S."/>
            <person name="Geurts R."/>
        </authorList>
    </citation>
    <scope>NUCLEOTIDE SEQUENCE [LARGE SCALE GENOMIC DNA]</scope>
    <source>
        <strain evidence="9">cv. RG33-2</strain>
    </source>
</reference>
<evidence type="ECO:0000256" key="2">
    <source>
        <dbReference type="ARBA" id="ARBA00022884"/>
    </source>
</evidence>
<evidence type="ECO:0000256" key="1">
    <source>
        <dbReference type="ARBA" id="ARBA00022737"/>
    </source>
</evidence>
<dbReference type="OrthoDB" id="417481at2759"/>
<keyword evidence="9" id="KW-1185">Reference proteome</keyword>
<dbReference type="PROSITE" id="PS50102">
    <property type="entry name" value="RRM"/>
    <property type="match status" value="2"/>
</dbReference>
<dbReference type="InterPro" id="IPR035979">
    <property type="entry name" value="RBD_domain_sf"/>
</dbReference>
<evidence type="ECO:0000256" key="5">
    <source>
        <dbReference type="PROSITE-ProRule" id="PRU00176"/>
    </source>
</evidence>
<keyword evidence="1" id="KW-0677">Repeat</keyword>
<feature type="compositionally biased region" description="Polar residues" evidence="6">
    <location>
        <begin position="959"/>
        <end position="973"/>
    </location>
</feature>
<dbReference type="InterPro" id="IPR034453">
    <property type="entry name" value="MEI2-like_RRM1"/>
</dbReference>
<feature type="compositionally biased region" description="Low complexity" evidence="6">
    <location>
        <begin position="637"/>
        <end position="652"/>
    </location>
</feature>
<proteinExistence type="predicted"/>
<organism evidence="8 9">
    <name type="scientific">Trema orientale</name>
    <name type="common">Charcoal tree</name>
    <name type="synonym">Celtis orientalis</name>
    <dbReference type="NCBI Taxonomy" id="63057"/>
    <lineage>
        <taxon>Eukaryota</taxon>
        <taxon>Viridiplantae</taxon>
        <taxon>Streptophyta</taxon>
        <taxon>Embryophyta</taxon>
        <taxon>Tracheophyta</taxon>
        <taxon>Spermatophyta</taxon>
        <taxon>Magnoliopsida</taxon>
        <taxon>eudicotyledons</taxon>
        <taxon>Gunneridae</taxon>
        <taxon>Pentapetalae</taxon>
        <taxon>rosids</taxon>
        <taxon>fabids</taxon>
        <taxon>Rosales</taxon>
        <taxon>Cannabaceae</taxon>
        <taxon>Trema</taxon>
    </lineage>
</organism>
<protein>
    <submittedName>
        <fullName evidence="8">Splicing factor-like protein</fullName>
    </submittedName>
</protein>
<dbReference type="InterPro" id="IPR007201">
    <property type="entry name" value="Mei2-like_Rrm_C"/>
</dbReference>
<dbReference type="AlphaFoldDB" id="A0A2P5FI55"/>
<dbReference type="InterPro" id="IPR034454">
    <property type="entry name" value="MEI2-like_RRM3"/>
</dbReference>
<dbReference type="GO" id="GO:0051321">
    <property type="term" value="P:meiotic cell cycle"/>
    <property type="evidence" value="ECO:0007669"/>
    <property type="project" value="UniProtKB-KW"/>
</dbReference>
<dbReference type="SMART" id="SM00360">
    <property type="entry name" value="RRM"/>
    <property type="match status" value="3"/>
</dbReference>
<dbReference type="InParanoid" id="A0A2P5FI55"/>
<feature type="region of interest" description="Disordered" evidence="6">
    <location>
        <begin position="934"/>
        <end position="995"/>
    </location>
</feature>
<feature type="region of interest" description="Disordered" evidence="6">
    <location>
        <begin position="616"/>
        <end position="652"/>
    </location>
</feature>
<dbReference type="Pfam" id="PF00076">
    <property type="entry name" value="RRM_1"/>
    <property type="match status" value="2"/>
</dbReference>
<dbReference type="FunFam" id="3.30.70.330:FF:000063">
    <property type="entry name" value="MEI2-like protein 5 isoform 2"/>
    <property type="match status" value="1"/>
</dbReference>
<evidence type="ECO:0000313" key="8">
    <source>
        <dbReference type="EMBL" id="PON97470.1"/>
    </source>
</evidence>
<feature type="region of interest" description="Disordered" evidence="6">
    <location>
        <begin position="667"/>
        <end position="690"/>
    </location>
</feature>
<keyword evidence="2 5" id="KW-0694">RNA-binding</keyword>
<dbReference type="SUPFAM" id="SSF54928">
    <property type="entry name" value="RNA-binding domain, RBD"/>
    <property type="match status" value="2"/>
</dbReference>
<dbReference type="EMBL" id="JXTC01000031">
    <property type="protein sequence ID" value="PON97470.1"/>
    <property type="molecule type" value="Genomic_DNA"/>
</dbReference>
<dbReference type="PANTHER" id="PTHR23189">
    <property type="entry name" value="RNA RECOGNITION MOTIF-CONTAINING"/>
    <property type="match status" value="1"/>
</dbReference>
<dbReference type="FunCoup" id="A0A2P5FI55">
    <property type="interactions" value="496"/>
</dbReference>
<dbReference type="CDD" id="cd12531">
    <property type="entry name" value="RRM3_MEI2_like"/>
    <property type="match status" value="1"/>
</dbReference>
<dbReference type="InterPro" id="IPR000504">
    <property type="entry name" value="RRM_dom"/>
</dbReference>
<dbReference type="Pfam" id="PF04059">
    <property type="entry name" value="RRM_2"/>
    <property type="match status" value="1"/>
</dbReference>
<evidence type="ECO:0000313" key="9">
    <source>
        <dbReference type="Proteomes" id="UP000237000"/>
    </source>
</evidence>
<name>A0A2P5FI55_TREOI</name>
<evidence type="ECO:0000256" key="4">
    <source>
        <dbReference type="ARBA" id="ARBA00058438"/>
    </source>
</evidence>
<evidence type="ECO:0000259" key="7">
    <source>
        <dbReference type="PROSITE" id="PS50102"/>
    </source>
</evidence>
<dbReference type="Proteomes" id="UP000237000">
    <property type="component" value="Unassembled WGS sequence"/>
</dbReference>